<dbReference type="AlphaFoldDB" id="D8JVA8"/>
<dbReference type="HOGENOM" id="CLU_2633295_0_0_5"/>
<protein>
    <submittedName>
        <fullName evidence="1">Uncharacterized protein</fullName>
    </submittedName>
</protein>
<dbReference type="STRING" id="582899.Hden_2967"/>
<dbReference type="KEGG" id="hdn:Hden_2967"/>
<organism evidence="1 2">
    <name type="scientific">Hyphomicrobium denitrificans (strain ATCC 51888 / DSM 1869 / NCIMB 11706 / TK 0415)</name>
    <dbReference type="NCBI Taxonomy" id="582899"/>
    <lineage>
        <taxon>Bacteria</taxon>
        <taxon>Pseudomonadati</taxon>
        <taxon>Pseudomonadota</taxon>
        <taxon>Alphaproteobacteria</taxon>
        <taxon>Hyphomicrobiales</taxon>
        <taxon>Hyphomicrobiaceae</taxon>
        <taxon>Hyphomicrobium</taxon>
    </lineage>
</organism>
<name>D8JVA8_HYPDA</name>
<reference evidence="2" key="1">
    <citation type="journal article" date="2011" name="J. Bacteriol.">
        <title>Genome sequences of eight morphologically diverse alphaproteobacteria.</title>
        <authorList>
            <consortium name="US DOE Joint Genome Institute"/>
            <person name="Brown P.J."/>
            <person name="Kysela D.T."/>
            <person name="Buechlein A."/>
            <person name="Hemmerich C."/>
            <person name="Brun Y.V."/>
        </authorList>
    </citation>
    <scope>NUCLEOTIDE SEQUENCE [LARGE SCALE GENOMIC DNA]</scope>
    <source>
        <strain evidence="2">ATCC 51888 / DSM 1869 / NCIB 11706 / TK 0415</strain>
    </source>
</reference>
<keyword evidence="2" id="KW-1185">Reference proteome</keyword>
<evidence type="ECO:0000313" key="1">
    <source>
        <dbReference type="EMBL" id="ADJ24762.1"/>
    </source>
</evidence>
<dbReference type="Proteomes" id="UP000002033">
    <property type="component" value="Chromosome"/>
</dbReference>
<sequence>MIDWEYLIGLADLIGWYPADLYRVSFFELTAVLAARMRRGREADEARRKPPIPDDQLDHYFATRNAFLETQGFKHCA</sequence>
<accession>D8JVA8</accession>
<proteinExistence type="predicted"/>
<dbReference type="EMBL" id="CP002083">
    <property type="protein sequence ID" value="ADJ24762.1"/>
    <property type="molecule type" value="Genomic_DNA"/>
</dbReference>
<dbReference type="RefSeq" id="WP_013216921.1">
    <property type="nucleotide sequence ID" value="NC_014313.1"/>
</dbReference>
<gene>
    <name evidence="1" type="ordered locus">Hden_2967</name>
</gene>
<evidence type="ECO:0000313" key="2">
    <source>
        <dbReference type="Proteomes" id="UP000002033"/>
    </source>
</evidence>